<dbReference type="EC" id="6.3.1.2" evidence="1"/>
<keyword evidence="1" id="KW-0436">Ligase</keyword>
<dbReference type="KEGG" id="brh:RBRH_02264"/>
<organism evidence="1 2">
    <name type="scientific">Mycetohabitans rhizoxinica (strain DSM 19002 / CIP 109453 / HKI 454)</name>
    <name type="common">Paraburkholderia rhizoxinica</name>
    <dbReference type="NCBI Taxonomy" id="882378"/>
    <lineage>
        <taxon>Bacteria</taxon>
        <taxon>Pseudomonadati</taxon>
        <taxon>Pseudomonadota</taxon>
        <taxon>Betaproteobacteria</taxon>
        <taxon>Burkholderiales</taxon>
        <taxon>Burkholderiaceae</taxon>
        <taxon>Mycetohabitans</taxon>
    </lineage>
</organism>
<dbReference type="EMBL" id="FR687359">
    <property type="protein sequence ID" value="CBW74659.1"/>
    <property type="molecule type" value="Genomic_DNA"/>
</dbReference>
<evidence type="ECO:0000313" key="2">
    <source>
        <dbReference type="Proteomes" id="UP000007437"/>
    </source>
</evidence>
<reference evidence="1 2" key="1">
    <citation type="journal article" date="2011" name="J. Bacteriol.">
        <title>Complete genome sequence of Burkholderia rhizoxinica, an endosymbiont of Rhizopus microsporus.</title>
        <authorList>
            <person name="Lackner G."/>
            <person name="Moebius N."/>
            <person name="Partida-Martinez L."/>
            <person name="Hertweck C."/>
        </authorList>
    </citation>
    <scope>NUCLEOTIDE SEQUENCE [LARGE SCALE GENOMIC DNA]</scope>
    <source>
        <strain evidence="2">DSM 19002 / CIP 109453 / HKI 454</strain>
    </source>
</reference>
<dbReference type="AlphaFoldDB" id="E5APX7"/>
<dbReference type="Proteomes" id="UP000007437">
    <property type="component" value="Chromosome"/>
</dbReference>
<dbReference type="eggNOG" id="COG0174">
    <property type="taxonomic scope" value="Bacteria"/>
</dbReference>
<dbReference type="HOGENOM" id="CLU_3133354_0_0_4"/>
<proteinExistence type="predicted"/>
<dbReference type="InterPro" id="IPR014746">
    <property type="entry name" value="Gln_synth/guanido_kin_cat_dom"/>
</dbReference>
<protein>
    <submittedName>
        <fullName evidence="1">Glutamine synthetase</fullName>
        <ecNumber evidence="1">6.3.1.2</ecNumber>
    </submittedName>
</protein>
<name>E5APX7_MYCRK</name>
<evidence type="ECO:0000313" key="1">
    <source>
        <dbReference type="EMBL" id="CBW74659.1"/>
    </source>
</evidence>
<dbReference type="STRING" id="882378.RBRH_02264"/>
<accession>E5APX7</accession>
<dbReference type="SUPFAM" id="SSF55931">
    <property type="entry name" value="Glutamine synthetase/guanido kinase"/>
    <property type="match status" value="1"/>
</dbReference>
<dbReference type="GO" id="GO:0004356">
    <property type="term" value="F:glutamine synthetase activity"/>
    <property type="evidence" value="ECO:0007669"/>
    <property type="project" value="UniProtKB-EC"/>
</dbReference>
<sequence length="49" mass="5813">MTLLEACEPLAAVLSKEFVKAYLAWKKTEYEVFFYVISSWEHKHLLLHV</sequence>
<gene>
    <name evidence="1" type="ordered locus">RBRH_02264</name>
</gene>